<organism evidence="1 2">
    <name type="scientific">Ureibacillus galli</name>
    <dbReference type="NCBI Taxonomy" id="2762222"/>
    <lineage>
        <taxon>Bacteria</taxon>
        <taxon>Bacillati</taxon>
        <taxon>Bacillota</taxon>
        <taxon>Bacilli</taxon>
        <taxon>Bacillales</taxon>
        <taxon>Caryophanaceae</taxon>
        <taxon>Ureibacillus</taxon>
    </lineage>
</organism>
<reference evidence="1 2" key="1">
    <citation type="submission" date="2020-08" db="EMBL/GenBank/DDBJ databases">
        <title>A Genomic Blueprint of the Chicken Gut Microbiome.</title>
        <authorList>
            <person name="Gilroy R."/>
            <person name="Ravi A."/>
            <person name="Getino M."/>
            <person name="Pursley I."/>
            <person name="Horton D.L."/>
            <person name="Alikhan N.-F."/>
            <person name="Baker D."/>
            <person name="Gharbi K."/>
            <person name="Hall N."/>
            <person name="Watson M."/>
            <person name="Adriaenssens E.M."/>
            <person name="Foster-Nyarko E."/>
            <person name="Jarju S."/>
            <person name="Secka A."/>
            <person name="Antonio M."/>
            <person name="Oren A."/>
            <person name="Chaudhuri R."/>
            <person name="La Ragione R.M."/>
            <person name="Hildebrand F."/>
            <person name="Pallen M.J."/>
        </authorList>
    </citation>
    <scope>NUCLEOTIDE SEQUENCE [LARGE SCALE GENOMIC DNA]</scope>
    <source>
        <strain evidence="1 2">Re31</strain>
    </source>
</reference>
<dbReference type="Proteomes" id="UP000640930">
    <property type="component" value="Unassembled WGS sequence"/>
</dbReference>
<evidence type="ECO:0008006" key="3">
    <source>
        <dbReference type="Google" id="ProtNLM"/>
    </source>
</evidence>
<evidence type="ECO:0000313" key="1">
    <source>
        <dbReference type="EMBL" id="MBD8026457.1"/>
    </source>
</evidence>
<dbReference type="EMBL" id="JACSQA010000007">
    <property type="protein sequence ID" value="MBD8026457.1"/>
    <property type="molecule type" value="Genomic_DNA"/>
</dbReference>
<name>A0ABR8XB74_9BACL</name>
<keyword evidence="2" id="KW-1185">Reference proteome</keyword>
<comment type="caution">
    <text evidence="1">The sequence shown here is derived from an EMBL/GenBank/DDBJ whole genome shotgun (WGS) entry which is preliminary data.</text>
</comment>
<dbReference type="RefSeq" id="WP_191706957.1">
    <property type="nucleotide sequence ID" value="NZ_JACSQA010000007.1"/>
</dbReference>
<proteinExistence type="predicted"/>
<accession>A0ABR8XB74</accession>
<sequence>MEILFSKEEKQALIKELANELAPVLVDLIKKQSTMPALLTRKEFMEFVGVGETKCAELFKRHDFPVTYEFGHPRVPTSLLLEWINANTDWVRANTPKYNMPYKVG</sequence>
<protein>
    <recommendedName>
        <fullName evidence="3">DNA-binding protein</fullName>
    </recommendedName>
</protein>
<gene>
    <name evidence="1" type="ORF">H9636_07265</name>
</gene>
<evidence type="ECO:0000313" key="2">
    <source>
        <dbReference type="Proteomes" id="UP000640930"/>
    </source>
</evidence>